<dbReference type="Gene3D" id="3.40.50.12780">
    <property type="entry name" value="N-terminal domain of ligase-like"/>
    <property type="match status" value="1"/>
</dbReference>
<dbReference type="AlphaFoldDB" id="A0A4Q7NEI8"/>
<comment type="caution">
    <text evidence="5">The sequence shown here is derived from an EMBL/GenBank/DDBJ whole genome shotgun (WGS) entry which is preliminary data.</text>
</comment>
<dbReference type="InterPro" id="IPR042099">
    <property type="entry name" value="ANL_N_sf"/>
</dbReference>
<keyword evidence="2 5" id="KW-0436">Ligase</keyword>
<dbReference type="OrthoDB" id="8870348at2"/>
<sequence length="506" mass="53345">MASEFAQFVESCLARRASRHPGRLALADTGGAELDGRALYERVRAVARSLPAATGGQRLYLLPTANGVEKVVLWLGAWMAGAAVLNIDMDYLPAETVRTLLATARPSGRLALAPAGADCLPLAQAPGAASMPAGTVLVNCTSGTTGMPKLVYQSAAALRRNGEVSARLMGLGEGEPCLEVRGLNWYSAQILSLMPFLSAGTQLHVAPGFSASRLTGWLDERGIRFMPMVPSMVRIMLGVADALPTPLTRYSCSSSELAPDLWQRAEETWRVPLINLYGSSELGWICGSDERARRIGRVGFPIEGVRVTVGHGAEDAAGEPGRILVGTPCAALATRSVDGDFVYAGDAPVDTQDLGAFDPTGRLALAGRVDDMILRGGVNIHPGDVERYIEQVPGVRQAVAFGVDDATYGAVVGCAFTGAPGVQADDLAIRLATQLPAAWQPVYWWKLDSIPLGANGKISRRQLRQRLTGSLPPPLAPRSARRSAAARPVPPFAHNDVGPGGDDTAG</sequence>
<evidence type="ECO:0000256" key="2">
    <source>
        <dbReference type="ARBA" id="ARBA00022598"/>
    </source>
</evidence>
<dbReference type="PANTHER" id="PTHR43201">
    <property type="entry name" value="ACYL-COA SYNTHETASE"/>
    <property type="match status" value="1"/>
</dbReference>
<dbReference type="PROSITE" id="PS00455">
    <property type="entry name" value="AMP_BINDING"/>
    <property type="match status" value="1"/>
</dbReference>
<dbReference type="Pfam" id="PF00501">
    <property type="entry name" value="AMP-binding"/>
    <property type="match status" value="1"/>
</dbReference>
<dbReference type="CDD" id="cd04433">
    <property type="entry name" value="AFD_class_I"/>
    <property type="match status" value="1"/>
</dbReference>
<dbReference type="GO" id="GO:0006631">
    <property type="term" value="P:fatty acid metabolic process"/>
    <property type="evidence" value="ECO:0007669"/>
    <property type="project" value="TreeGrafter"/>
</dbReference>
<organism evidence="5 6">
    <name type="scientific">Pigmentiphaga kullae</name>
    <dbReference type="NCBI Taxonomy" id="151784"/>
    <lineage>
        <taxon>Bacteria</taxon>
        <taxon>Pseudomonadati</taxon>
        <taxon>Pseudomonadota</taxon>
        <taxon>Betaproteobacteria</taxon>
        <taxon>Burkholderiales</taxon>
        <taxon>Alcaligenaceae</taxon>
        <taxon>Pigmentiphaga</taxon>
    </lineage>
</organism>
<dbReference type="GO" id="GO:0031956">
    <property type="term" value="F:medium-chain fatty acid-CoA ligase activity"/>
    <property type="evidence" value="ECO:0007669"/>
    <property type="project" value="TreeGrafter"/>
</dbReference>
<proteinExistence type="inferred from homology"/>
<dbReference type="PANTHER" id="PTHR43201:SF5">
    <property type="entry name" value="MEDIUM-CHAIN ACYL-COA LIGASE ACSF2, MITOCHONDRIAL"/>
    <property type="match status" value="1"/>
</dbReference>
<keyword evidence="6" id="KW-1185">Reference proteome</keyword>
<dbReference type="InterPro" id="IPR020845">
    <property type="entry name" value="AMP-binding_CS"/>
</dbReference>
<evidence type="ECO:0000313" key="5">
    <source>
        <dbReference type="EMBL" id="RZS81541.1"/>
    </source>
</evidence>
<gene>
    <name evidence="5" type="ORF">EV675_4165</name>
</gene>
<dbReference type="InterPro" id="IPR000873">
    <property type="entry name" value="AMP-dep_synth/lig_dom"/>
</dbReference>
<evidence type="ECO:0000259" key="4">
    <source>
        <dbReference type="Pfam" id="PF00501"/>
    </source>
</evidence>
<accession>A0A4Q7NEI8</accession>
<feature type="region of interest" description="Disordered" evidence="3">
    <location>
        <begin position="466"/>
        <end position="506"/>
    </location>
</feature>
<dbReference type="Gene3D" id="3.30.300.30">
    <property type="match status" value="1"/>
</dbReference>
<evidence type="ECO:0000256" key="1">
    <source>
        <dbReference type="ARBA" id="ARBA00006432"/>
    </source>
</evidence>
<evidence type="ECO:0000256" key="3">
    <source>
        <dbReference type="SAM" id="MobiDB-lite"/>
    </source>
</evidence>
<dbReference type="Proteomes" id="UP000292445">
    <property type="component" value="Unassembled WGS sequence"/>
</dbReference>
<name>A0A4Q7NEI8_9BURK</name>
<dbReference type="EMBL" id="SGXC01000002">
    <property type="protein sequence ID" value="RZS81541.1"/>
    <property type="molecule type" value="Genomic_DNA"/>
</dbReference>
<feature type="domain" description="AMP-dependent synthetase/ligase" evidence="4">
    <location>
        <begin position="14"/>
        <end position="331"/>
    </location>
</feature>
<reference evidence="5 6" key="1">
    <citation type="submission" date="2019-02" db="EMBL/GenBank/DDBJ databases">
        <title>Genomic Encyclopedia of Type Strains, Phase IV (KMG-IV): sequencing the most valuable type-strain genomes for metagenomic binning, comparative biology and taxonomic classification.</title>
        <authorList>
            <person name="Goeker M."/>
        </authorList>
    </citation>
    <scope>NUCLEOTIDE SEQUENCE [LARGE SCALE GENOMIC DNA]</scope>
    <source>
        <strain evidence="5 6">K24</strain>
    </source>
</reference>
<dbReference type="SUPFAM" id="SSF56801">
    <property type="entry name" value="Acetyl-CoA synthetase-like"/>
    <property type="match status" value="1"/>
</dbReference>
<dbReference type="InterPro" id="IPR045851">
    <property type="entry name" value="AMP-bd_C_sf"/>
</dbReference>
<protein>
    <submittedName>
        <fullName evidence="5">O-succinylbenzoic acid--CoA ligase</fullName>
    </submittedName>
</protein>
<evidence type="ECO:0000313" key="6">
    <source>
        <dbReference type="Proteomes" id="UP000292445"/>
    </source>
</evidence>
<comment type="similarity">
    <text evidence="1">Belongs to the ATP-dependent AMP-binding enzyme family.</text>
</comment>